<reference evidence="1" key="1">
    <citation type="submission" date="2022-04" db="EMBL/GenBank/DDBJ databases">
        <title>Carnegiea gigantea Genome sequencing and assembly v2.</title>
        <authorList>
            <person name="Copetti D."/>
            <person name="Sanderson M.J."/>
            <person name="Burquez A."/>
            <person name="Wojciechowski M.F."/>
        </authorList>
    </citation>
    <scope>NUCLEOTIDE SEQUENCE</scope>
    <source>
        <strain evidence="1">SGP5-SGP5p</strain>
        <tissue evidence="1">Aerial part</tissue>
    </source>
</reference>
<sequence>MVDPNEDTAVTHFPAFIVNGTKCAKITPKDVYSELEYWQTSVICSVLGANPPLEGMDYLGEIGRILGIPIKTDQYTMERRMLKYARLLIDIPLDALFPDYVEVPVSYEWKPLKCTHCHMYGHLVDECRKKKKAKKVWQPVLQKEAPEIPSQPSSNQHQP</sequence>
<evidence type="ECO:0000313" key="1">
    <source>
        <dbReference type="EMBL" id="KAJ8424552.1"/>
    </source>
</evidence>
<dbReference type="GO" id="GO:0003676">
    <property type="term" value="F:nucleic acid binding"/>
    <property type="evidence" value="ECO:0007669"/>
    <property type="project" value="InterPro"/>
</dbReference>
<organism evidence="1 2">
    <name type="scientific">Carnegiea gigantea</name>
    <dbReference type="NCBI Taxonomy" id="171969"/>
    <lineage>
        <taxon>Eukaryota</taxon>
        <taxon>Viridiplantae</taxon>
        <taxon>Streptophyta</taxon>
        <taxon>Embryophyta</taxon>
        <taxon>Tracheophyta</taxon>
        <taxon>Spermatophyta</taxon>
        <taxon>Magnoliopsida</taxon>
        <taxon>eudicotyledons</taxon>
        <taxon>Gunneridae</taxon>
        <taxon>Pentapetalae</taxon>
        <taxon>Caryophyllales</taxon>
        <taxon>Cactineae</taxon>
        <taxon>Cactaceae</taxon>
        <taxon>Cactoideae</taxon>
        <taxon>Echinocereeae</taxon>
        <taxon>Carnegiea</taxon>
    </lineage>
</organism>
<accession>A0A9Q1GNJ1</accession>
<dbReference type="OrthoDB" id="851886at2759"/>
<gene>
    <name evidence="1" type="ORF">Cgig2_013816</name>
</gene>
<dbReference type="AlphaFoldDB" id="A0A9Q1GNJ1"/>
<comment type="caution">
    <text evidence="1">The sequence shown here is derived from an EMBL/GenBank/DDBJ whole genome shotgun (WGS) entry which is preliminary data.</text>
</comment>
<dbReference type="PANTHER" id="PTHR33233:SF17">
    <property type="entry name" value="DUF4283 DOMAIN-CONTAINING PROTEIN"/>
    <property type="match status" value="1"/>
</dbReference>
<dbReference type="EMBL" id="JAKOGI010001653">
    <property type="protein sequence ID" value="KAJ8424552.1"/>
    <property type="molecule type" value="Genomic_DNA"/>
</dbReference>
<dbReference type="PANTHER" id="PTHR33233">
    <property type="entry name" value="ENDONUCLEASE/EXONUCLEASE/PHOSPHATASE"/>
    <property type="match status" value="1"/>
</dbReference>
<dbReference type="SUPFAM" id="SSF57756">
    <property type="entry name" value="Retrovirus zinc finger-like domains"/>
    <property type="match status" value="1"/>
</dbReference>
<keyword evidence="2" id="KW-1185">Reference proteome</keyword>
<evidence type="ECO:0000313" key="2">
    <source>
        <dbReference type="Proteomes" id="UP001153076"/>
    </source>
</evidence>
<dbReference type="Proteomes" id="UP001153076">
    <property type="component" value="Unassembled WGS sequence"/>
</dbReference>
<protein>
    <submittedName>
        <fullName evidence="1">Uncharacterized protein</fullName>
    </submittedName>
</protein>
<name>A0A9Q1GNJ1_9CARY</name>
<proteinExistence type="predicted"/>
<dbReference type="InterPro" id="IPR036875">
    <property type="entry name" value="Znf_CCHC_sf"/>
</dbReference>
<dbReference type="GO" id="GO:0008270">
    <property type="term" value="F:zinc ion binding"/>
    <property type="evidence" value="ECO:0007669"/>
    <property type="project" value="InterPro"/>
</dbReference>